<dbReference type="Proteomes" id="UP000230750">
    <property type="component" value="Unassembled WGS sequence"/>
</dbReference>
<accession>A0A2G8JRH2</accession>
<keyword evidence="2" id="KW-0812">Transmembrane</keyword>
<feature type="transmembrane region" description="Helical" evidence="2">
    <location>
        <begin position="96"/>
        <end position="121"/>
    </location>
</feature>
<comment type="similarity">
    <text evidence="1">Belongs to the multi antimicrobial extrusion (MATE) (TC 2.A.66.1) family.</text>
</comment>
<keyword evidence="2" id="KW-0472">Membrane</keyword>
<protein>
    <submittedName>
        <fullName evidence="3">Putative multidrug and toxin extrusion protein 2-like</fullName>
    </submittedName>
</protein>
<evidence type="ECO:0000313" key="3">
    <source>
        <dbReference type="EMBL" id="PIK38371.1"/>
    </source>
</evidence>
<dbReference type="GO" id="GO:0016020">
    <property type="term" value="C:membrane"/>
    <property type="evidence" value="ECO:0007669"/>
    <property type="project" value="InterPro"/>
</dbReference>
<dbReference type="GO" id="GO:0015297">
    <property type="term" value="F:antiporter activity"/>
    <property type="evidence" value="ECO:0007669"/>
    <property type="project" value="InterPro"/>
</dbReference>
<keyword evidence="2" id="KW-1133">Transmembrane helix</keyword>
<dbReference type="InterPro" id="IPR002528">
    <property type="entry name" value="MATE_fam"/>
</dbReference>
<dbReference type="Pfam" id="PF01554">
    <property type="entry name" value="MatE"/>
    <property type="match status" value="1"/>
</dbReference>
<evidence type="ECO:0000256" key="1">
    <source>
        <dbReference type="ARBA" id="ARBA00010199"/>
    </source>
</evidence>
<sequence length="233" mass="25431">MLGIFAVVEAIVFSTLKNKLGYIFTDDQDIIDQASSAIQVFALLVFFDNTASCFSGIVRGTGHQVLGAVINLVGFYIIGVPLSVSLLFFTKFQITGYWLGQTFALFTQSLMFALFVCNLNWPVEARRALRNAGVLGTLILPAATEQETGLDSTAGDLAQQELLEGNNPPNISKDTTISEANNETQVDTPLAEGLEIQNIQPPICEHSIEEEVGNDTYIYENYDTGTARYGIDN</sequence>
<feature type="transmembrane region" description="Helical" evidence="2">
    <location>
        <begin position="65"/>
        <end position="90"/>
    </location>
</feature>
<keyword evidence="4" id="KW-1185">Reference proteome</keyword>
<name>A0A2G8JRH2_STIJA</name>
<feature type="transmembrane region" description="Helical" evidence="2">
    <location>
        <begin position="37"/>
        <end position="58"/>
    </location>
</feature>
<comment type="caution">
    <text evidence="3">The sequence shown here is derived from an EMBL/GenBank/DDBJ whole genome shotgun (WGS) entry which is preliminary data.</text>
</comment>
<reference evidence="3 4" key="1">
    <citation type="journal article" date="2017" name="PLoS Biol.">
        <title>The sea cucumber genome provides insights into morphological evolution and visceral regeneration.</title>
        <authorList>
            <person name="Zhang X."/>
            <person name="Sun L."/>
            <person name="Yuan J."/>
            <person name="Sun Y."/>
            <person name="Gao Y."/>
            <person name="Zhang L."/>
            <person name="Li S."/>
            <person name="Dai H."/>
            <person name="Hamel J.F."/>
            <person name="Liu C."/>
            <person name="Yu Y."/>
            <person name="Liu S."/>
            <person name="Lin W."/>
            <person name="Guo K."/>
            <person name="Jin S."/>
            <person name="Xu P."/>
            <person name="Storey K.B."/>
            <person name="Huan P."/>
            <person name="Zhang T."/>
            <person name="Zhou Y."/>
            <person name="Zhang J."/>
            <person name="Lin C."/>
            <person name="Li X."/>
            <person name="Xing L."/>
            <person name="Huo D."/>
            <person name="Sun M."/>
            <person name="Wang L."/>
            <person name="Mercier A."/>
            <person name="Li F."/>
            <person name="Yang H."/>
            <person name="Xiang J."/>
        </authorList>
    </citation>
    <scope>NUCLEOTIDE SEQUENCE [LARGE SCALE GENOMIC DNA]</scope>
    <source>
        <strain evidence="3">Shaxun</strain>
        <tissue evidence="3">Muscle</tissue>
    </source>
</reference>
<dbReference type="OrthoDB" id="2126698at2759"/>
<dbReference type="GO" id="GO:0042910">
    <property type="term" value="F:xenobiotic transmembrane transporter activity"/>
    <property type="evidence" value="ECO:0007669"/>
    <property type="project" value="InterPro"/>
</dbReference>
<dbReference type="AlphaFoldDB" id="A0A2G8JRH2"/>
<dbReference type="PANTHER" id="PTHR11206">
    <property type="entry name" value="MULTIDRUG RESISTANCE PROTEIN"/>
    <property type="match status" value="1"/>
</dbReference>
<evidence type="ECO:0000313" key="4">
    <source>
        <dbReference type="Proteomes" id="UP000230750"/>
    </source>
</evidence>
<organism evidence="3 4">
    <name type="scientific">Stichopus japonicus</name>
    <name type="common">Sea cucumber</name>
    <dbReference type="NCBI Taxonomy" id="307972"/>
    <lineage>
        <taxon>Eukaryota</taxon>
        <taxon>Metazoa</taxon>
        <taxon>Echinodermata</taxon>
        <taxon>Eleutherozoa</taxon>
        <taxon>Echinozoa</taxon>
        <taxon>Holothuroidea</taxon>
        <taxon>Aspidochirotacea</taxon>
        <taxon>Aspidochirotida</taxon>
        <taxon>Stichopodidae</taxon>
        <taxon>Apostichopus</taxon>
    </lineage>
</organism>
<gene>
    <name evidence="3" type="ORF">BSL78_24803</name>
</gene>
<dbReference type="STRING" id="307972.A0A2G8JRH2"/>
<dbReference type="EMBL" id="MRZV01001368">
    <property type="protein sequence ID" value="PIK38371.1"/>
    <property type="molecule type" value="Genomic_DNA"/>
</dbReference>
<evidence type="ECO:0000256" key="2">
    <source>
        <dbReference type="SAM" id="Phobius"/>
    </source>
</evidence>
<proteinExistence type="inferred from homology"/>